<dbReference type="PANTHER" id="PTHR36747:SF1">
    <property type="entry name" value="HYDROXYPROLINE-RICH GLYCOPROTEIN FAMILY PROTEIN"/>
    <property type="match status" value="1"/>
</dbReference>
<proteinExistence type="predicted"/>
<dbReference type="AlphaFoldDB" id="A0AAV8SCB0"/>
<keyword evidence="3" id="KW-1185">Reference proteome</keyword>
<accession>A0AAV8SCB0</accession>
<protein>
    <submittedName>
        <fullName evidence="2">Uncharacterized protein</fullName>
    </submittedName>
</protein>
<reference evidence="2 3" key="1">
    <citation type="submission" date="2021-09" db="EMBL/GenBank/DDBJ databases">
        <title>Genomic insights and catalytic innovation underlie evolution of tropane alkaloids biosynthesis.</title>
        <authorList>
            <person name="Wang Y.-J."/>
            <person name="Tian T."/>
            <person name="Huang J.-P."/>
            <person name="Huang S.-X."/>
        </authorList>
    </citation>
    <scope>NUCLEOTIDE SEQUENCE [LARGE SCALE GENOMIC DNA]</scope>
    <source>
        <strain evidence="2">KIB-2018</strain>
        <tissue evidence="2">Leaf</tissue>
    </source>
</reference>
<feature type="region of interest" description="Disordered" evidence="1">
    <location>
        <begin position="1"/>
        <end position="48"/>
    </location>
</feature>
<gene>
    <name evidence="2" type="ORF">K2173_010104</name>
</gene>
<feature type="compositionally biased region" description="Polar residues" evidence="1">
    <location>
        <begin position="15"/>
        <end position="33"/>
    </location>
</feature>
<evidence type="ECO:0000313" key="2">
    <source>
        <dbReference type="EMBL" id="KAJ8749684.1"/>
    </source>
</evidence>
<sequence length="108" mass="12010">MENLIGSPLKESAQDCRTPSQAQSTDSKSQKTSNDMRKSSTPDRLKVPKAFKYPERYRSPTDLMISPVTKGLLARNTKAALLPPSMNLNQAKAQDMQVQEVVAFQLDI</sequence>
<dbReference type="Proteomes" id="UP001159364">
    <property type="component" value="Linkage Group LG11"/>
</dbReference>
<organism evidence="2 3">
    <name type="scientific">Erythroxylum novogranatense</name>
    <dbReference type="NCBI Taxonomy" id="1862640"/>
    <lineage>
        <taxon>Eukaryota</taxon>
        <taxon>Viridiplantae</taxon>
        <taxon>Streptophyta</taxon>
        <taxon>Embryophyta</taxon>
        <taxon>Tracheophyta</taxon>
        <taxon>Spermatophyta</taxon>
        <taxon>Magnoliopsida</taxon>
        <taxon>eudicotyledons</taxon>
        <taxon>Gunneridae</taxon>
        <taxon>Pentapetalae</taxon>
        <taxon>rosids</taxon>
        <taxon>fabids</taxon>
        <taxon>Malpighiales</taxon>
        <taxon>Erythroxylaceae</taxon>
        <taxon>Erythroxylum</taxon>
    </lineage>
</organism>
<name>A0AAV8SCB0_9ROSI</name>
<dbReference type="EMBL" id="JAIWQS010000011">
    <property type="protein sequence ID" value="KAJ8749684.1"/>
    <property type="molecule type" value="Genomic_DNA"/>
</dbReference>
<comment type="caution">
    <text evidence="2">The sequence shown here is derived from an EMBL/GenBank/DDBJ whole genome shotgun (WGS) entry which is preliminary data.</text>
</comment>
<evidence type="ECO:0000256" key="1">
    <source>
        <dbReference type="SAM" id="MobiDB-lite"/>
    </source>
</evidence>
<dbReference type="PANTHER" id="PTHR36747">
    <property type="entry name" value="HYDROXYPROLINE-RICH GLYCOPROTEIN FAMILY PROTEIN"/>
    <property type="match status" value="1"/>
</dbReference>
<evidence type="ECO:0000313" key="3">
    <source>
        <dbReference type="Proteomes" id="UP001159364"/>
    </source>
</evidence>
<feature type="compositionally biased region" description="Basic and acidic residues" evidence="1">
    <location>
        <begin position="34"/>
        <end position="48"/>
    </location>
</feature>